<keyword evidence="5" id="KW-1185">Reference proteome</keyword>
<accession>A0AAD9DWV8</accession>
<comment type="caution">
    <text evidence="4">The sequence shown here is derived from an EMBL/GenBank/DDBJ whole genome shotgun (WGS) entry which is preliminary data.</text>
</comment>
<evidence type="ECO:0000313" key="5">
    <source>
        <dbReference type="Proteomes" id="UP001239994"/>
    </source>
</evidence>
<proteinExistence type="predicted"/>
<keyword evidence="2" id="KW-0040">ANK repeat</keyword>
<keyword evidence="1" id="KW-0677">Repeat</keyword>
<dbReference type="Proteomes" id="UP001239994">
    <property type="component" value="Unassembled WGS sequence"/>
</dbReference>
<evidence type="ECO:0000256" key="3">
    <source>
        <dbReference type="SAM" id="MobiDB-lite"/>
    </source>
</evidence>
<evidence type="ECO:0000256" key="2">
    <source>
        <dbReference type="ARBA" id="ARBA00023043"/>
    </source>
</evidence>
<evidence type="ECO:0008006" key="6">
    <source>
        <dbReference type="Google" id="ProtNLM"/>
    </source>
</evidence>
<dbReference type="PANTHER" id="PTHR24173">
    <property type="entry name" value="ANKYRIN REPEAT CONTAINING"/>
    <property type="match status" value="1"/>
</dbReference>
<name>A0AAD9DWV8_9TELE</name>
<dbReference type="InterPro" id="IPR036770">
    <property type="entry name" value="Ankyrin_rpt-contain_sf"/>
</dbReference>
<dbReference type="Gene3D" id="1.25.40.20">
    <property type="entry name" value="Ankyrin repeat-containing domain"/>
    <property type="match status" value="2"/>
</dbReference>
<feature type="compositionally biased region" description="Gly residues" evidence="3">
    <location>
        <begin position="1"/>
        <end position="13"/>
    </location>
</feature>
<feature type="region of interest" description="Disordered" evidence="3">
    <location>
        <begin position="264"/>
        <end position="287"/>
    </location>
</feature>
<protein>
    <recommendedName>
        <fullName evidence="6">Ankyrin repeat domain 33Bb</fullName>
    </recommendedName>
</protein>
<gene>
    <name evidence="4" type="ORF">P4O66_008270</name>
</gene>
<feature type="region of interest" description="Disordered" evidence="3">
    <location>
        <begin position="1"/>
        <end position="28"/>
    </location>
</feature>
<dbReference type="AlphaFoldDB" id="A0AAD9DWV8"/>
<feature type="compositionally biased region" description="Low complexity" evidence="3">
    <location>
        <begin position="274"/>
        <end position="287"/>
    </location>
</feature>
<dbReference type="SUPFAM" id="SSF48403">
    <property type="entry name" value="Ankyrin repeat"/>
    <property type="match status" value="1"/>
</dbReference>
<evidence type="ECO:0000256" key="1">
    <source>
        <dbReference type="ARBA" id="ARBA00022737"/>
    </source>
</evidence>
<sequence>MVLKGGNGEGCGRSSGEKMEDPCSEGRGGDDGDVYQVFEEFDFSQLTDTSSIASCESFYPLGGSLLHQRRMTPESPETLTFFKACCNNNAVIVKIMIRQGVTEEEVQEVDKNNRTGLIVACYRGYVDVVIALARCPYVDGQHSSDGSCPSRLLTSRRYHDKGRHIMITSYLLNYFAGLDIECRNCQGFTALMKAAMQGQATCVHAIMMSGTVPETHVHACHPFWVEAGGVRAQVSLQCSCVLRCASPQGEALIEGPWAQTDGTRVGPLHRSLRDSAAPSAPHDAAIR</sequence>
<reference evidence="4" key="1">
    <citation type="submission" date="2023-03" db="EMBL/GenBank/DDBJ databases">
        <title>Electrophorus voltai genome.</title>
        <authorList>
            <person name="Bian C."/>
        </authorList>
    </citation>
    <scope>NUCLEOTIDE SEQUENCE</scope>
    <source>
        <strain evidence="4">CB-2022</strain>
        <tissue evidence="4">Muscle</tissue>
    </source>
</reference>
<dbReference type="PANTHER" id="PTHR24173:SF1">
    <property type="entry name" value="ANKYRIN REPEAT DOMAIN-CONTAINING PROTEIN 33B"/>
    <property type="match status" value="1"/>
</dbReference>
<evidence type="ECO:0000313" key="4">
    <source>
        <dbReference type="EMBL" id="KAK1796951.1"/>
    </source>
</evidence>
<organism evidence="4 5">
    <name type="scientific">Electrophorus voltai</name>
    <dbReference type="NCBI Taxonomy" id="2609070"/>
    <lineage>
        <taxon>Eukaryota</taxon>
        <taxon>Metazoa</taxon>
        <taxon>Chordata</taxon>
        <taxon>Craniata</taxon>
        <taxon>Vertebrata</taxon>
        <taxon>Euteleostomi</taxon>
        <taxon>Actinopterygii</taxon>
        <taxon>Neopterygii</taxon>
        <taxon>Teleostei</taxon>
        <taxon>Ostariophysi</taxon>
        <taxon>Gymnotiformes</taxon>
        <taxon>Gymnotoidei</taxon>
        <taxon>Gymnotidae</taxon>
        <taxon>Electrophorus</taxon>
    </lineage>
</organism>
<dbReference type="EMBL" id="JAROKS010000014">
    <property type="protein sequence ID" value="KAK1796951.1"/>
    <property type="molecule type" value="Genomic_DNA"/>
</dbReference>